<dbReference type="OrthoDB" id="683455at2759"/>
<dbReference type="Gene3D" id="3.30.30.10">
    <property type="entry name" value="Knottin, scorpion toxin-like"/>
    <property type="match status" value="1"/>
</dbReference>
<dbReference type="SUPFAM" id="SSF57095">
    <property type="entry name" value="Scorpion toxin-like"/>
    <property type="match status" value="1"/>
</dbReference>
<gene>
    <name evidence="4" type="ORF">Lalb_Chr04g0264111</name>
</gene>
<dbReference type="Pfam" id="PF00304">
    <property type="entry name" value="Gamma-thionin"/>
    <property type="match status" value="1"/>
</dbReference>
<dbReference type="Proteomes" id="UP000447434">
    <property type="component" value="Chromosome 4"/>
</dbReference>
<dbReference type="EMBL" id="WOCE01000004">
    <property type="protein sequence ID" value="KAE9616287.1"/>
    <property type="molecule type" value="Genomic_DNA"/>
</dbReference>
<dbReference type="InterPro" id="IPR036574">
    <property type="entry name" value="Scorpion_toxin-like_sf"/>
</dbReference>
<sequence length="57" mass="6110">MGPTMVAEARTCLSNCAAVCNSEKFLEGHCDGFPRRCFCSINCPLDAINYGSESTTS</sequence>
<evidence type="ECO:0000259" key="3">
    <source>
        <dbReference type="Pfam" id="PF00304"/>
    </source>
</evidence>
<dbReference type="CDD" id="cd00107">
    <property type="entry name" value="Knot1"/>
    <property type="match status" value="1"/>
</dbReference>
<evidence type="ECO:0000313" key="5">
    <source>
        <dbReference type="Proteomes" id="UP000447434"/>
    </source>
</evidence>
<dbReference type="GO" id="GO:0031640">
    <property type="term" value="P:killing of cells of another organism"/>
    <property type="evidence" value="ECO:0007669"/>
    <property type="project" value="UniProtKB-KW"/>
</dbReference>
<reference evidence="5" key="1">
    <citation type="journal article" date="2020" name="Nat. Commun.">
        <title>Genome sequence of the cluster root forming white lupin.</title>
        <authorList>
            <person name="Hufnagel B."/>
            <person name="Marques A."/>
            <person name="Soriano A."/>
            <person name="Marques L."/>
            <person name="Divol F."/>
            <person name="Doumas P."/>
            <person name="Sallet E."/>
            <person name="Mancinotti D."/>
            <person name="Carrere S."/>
            <person name="Marande W."/>
            <person name="Arribat S."/>
            <person name="Keller J."/>
            <person name="Huneau C."/>
            <person name="Blein T."/>
            <person name="Aime D."/>
            <person name="Laguerre M."/>
            <person name="Taylor J."/>
            <person name="Schubert V."/>
            <person name="Nelson M."/>
            <person name="Geu-Flores F."/>
            <person name="Crespi M."/>
            <person name="Gallardo-Guerrero K."/>
            <person name="Delaux P.-M."/>
            <person name="Salse J."/>
            <person name="Berges H."/>
            <person name="Guyot R."/>
            <person name="Gouzy J."/>
            <person name="Peret B."/>
        </authorList>
    </citation>
    <scope>NUCLEOTIDE SEQUENCE [LARGE SCALE GENOMIC DNA]</scope>
    <source>
        <strain evidence="5">cv. Amiga</strain>
    </source>
</reference>
<name>A0A6A4QRU2_LUPAL</name>
<keyword evidence="5" id="KW-1185">Reference proteome</keyword>
<evidence type="ECO:0000256" key="2">
    <source>
        <dbReference type="ARBA" id="ARBA00022577"/>
    </source>
</evidence>
<evidence type="ECO:0000256" key="1">
    <source>
        <dbReference type="ARBA" id="ARBA00022529"/>
    </source>
</evidence>
<accession>A0A6A4QRU2</accession>
<proteinExistence type="predicted"/>
<keyword evidence="2" id="KW-0295">Fungicide</keyword>
<feature type="domain" description="Knottins-like" evidence="3">
    <location>
        <begin position="14"/>
        <end position="43"/>
    </location>
</feature>
<protein>
    <submittedName>
        <fullName evidence="4">Putative knottin, scorpion toxin</fullName>
    </submittedName>
</protein>
<evidence type="ECO:0000313" key="4">
    <source>
        <dbReference type="EMBL" id="KAE9616287.1"/>
    </source>
</evidence>
<dbReference type="AlphaFoldDB" id="A0A6A4QRU2"/>
<comment type="caution">
    <text evidence="4">The sequence shown here is derived from an EMBL/GenBank/DDBJ whole genome shotgun (WGS) entry which is preliminary data.</text>
</comment>
<dbReference type="GO" id="GO:0050832">
    <property type="term" value="P:defense response to fungus"/>
    <property type="evidence" value="ECO:0007669"/>
    <property type="project" value="UniProtKB-KW"/>
</dbReference>
<dbReference type="InterPro" id="IPR003614">
    <property type="entry name" value="Knottins"/>
</dbReference>
<organism evidence="4 5">
    <name type="scientific">Lupinus albus</name>
    <name type="common">White lupine</name>
    <name type="synonym">Lupinus termis</name>
    <dbReference type="NCBI Taxonomy" id="3870"/>
    <lineage>
        <taxon>Eukaryota</taxon>
        <taxon>Viridiplantae</taxon>
        <taxon>Streptophyta</taxon>
        <taxon>Embryophyta</taxon>
        <taxon>Tracheophyta</taxon>
        <taxon>Spermatophyta</taxon>
        <taxon>Magnoliopsida</taxon>
        <taxon>eudicotyledons</taxon>
        <taxon>Gunneridae</taxon>
        <taxon>Pentapetalae</taxon>
        <taxon>rosids</taxon>
        <taxon>fabids</taxon>
        <taxon>Fabales</taxon>
        <taxon>Fabaceae</taxon>
        <taxon>Papilionoideae</taxon>
        <taxon>50 kb inversion clade</taxon>
        <taxon>genistoids sensu lato</taxon>
        <taxon>core genistoids</taxon>
        <taxon>Genisteae</taxon>
        <taxon>Lupinus</taxon>
    </lineage>
</organism>
<keyword evidence="1" id="KW-0929">Antimicrobial</keyword>